<keyword evidence="3" id="KW-0378">Hydrolase</keyword>
<comment type="caution">
    <text evidence="3">The sequence shown here is derived from an EMBL/GenBank/DDBJ whole genome shotgun (WGS) entry which is preliminary data.</text>
</comment>
<dbReference type="Pfam" id="PF12146">
    <property type="entry name" value="Hydrolase_4"/>
    <property type="match status" value="1"/>
</dbReference>
<sequence length="286" mass="32488">MKRKTLYSLTLTMALLTSLLSGCQNLTGLYFFPESGYRLTPDQLNLAWQPVELKTRDNITLKNWWLPAQPNPDTGEILGTILFLHGNAENISTHIHSIAWLPRQGYNVFMLDYRGFGHSSGKPKLPEIFQDIDAAATWLLAQESVQKKPLYLLGQSIGGALGATWISQTREQDAFSAVVLDAPFASWPGMARYAMSRQWQTWPLLPGTYLVPAQWDAEKHIEKLKKPLLVIHSIEDEIIPTAQSRKVYDKSHAQKQWLEAKGPHIATFGQRENRNAVLQFLQEHRD</sequence>
<dbReference type="PANTHER" id="PTHR12277">
    <property type="entry name" value="ALPHA/BETA HYDROLASE DOMAIN-CONTAINING PROTEIN"/>
    <property type="match status" value="1"/>
</dbReference>
<dbReference type="PROSITE" id="PS51257">
    <property type="entry name" value="PROKAR_LIPOPROTEIN"/>
    <property type="match status" value="1"/>
</dbReference>
<dbReference type="EMBL" id="BAABFL010000467">
    <property type="protein sequence ID" value="GAA4651986.1"/>
    <property type="molecule type" value="Genomic_DNA"/>
</dbReference>
<dbReference type="Proteomes" id="UP001500604">
    <property type="component" value="Unassembled WGS sequence"/>
</dbReference>
<organism evidence="3 4">
    <name type="scientific">Kistimonas scapharcae</name>
    <dbReference type="NCBI Taxonomy" id="1036133"/>
    <lineage>
        <taxon>Bacteria</taxon>
        <taxon>Pseudomonadati</taxon>
        <taxon>Pseudomonadota</taxon>
        <taxon>Gammaproteobacteria</taxon>
        <taxon>Oceanospirillales</taxon>
        <taxon>Endozoicomonadaceae</taxon>
        <taxon>Kistimonas</taxon>
    </lineage>
</organism>
<dbReference type="Gene3D" id="3.40.50.1820">
    <property type="entry name" value="alpha/beta hydrolase"/>
    <property type="match status" value="1"/>
</dbReference>
<protein>
    <submittedName>
        <fullName evidence="3">Alpha/beta hydrolase</fullName>
    </submittedName>
</protein>
<feature type="chain" id="PRO_5046455391" evidence="1">
    <location>
        <begin position="24"/>
        <end position="286"/>
    </location>
</feature>
<proteinExistence type="predicted"/>
<evidence type="ECO:0000313" key="4">
    <source>
        <dbReference type="Proteomes" id="UP001500604"/>
    </source>
</evidence>
<dbReference type="RefSeq" id="WP_345198473.1">
    <property type="nucleotide sequence ID" value="NZ_BAABFL010000467.1"/>
</dbReference>
<evidence type="ECO:0000256" key="1">
    <source>
        <dbReference type="SAM" id="SignalP"/>
    </source>
</evidence>
<gene>
    <name evidence="3" type="ORF">GCM10023116_42700</name>
</gene>
<name>A0ABP8V7W3_9GAMM</name>
<keyword evidence="1" id="KW-0732">Signal</keyword>
<keyword evidence="4" id="KW-1185">Reference proteome</keyword>
<dbReference type="GO" id="GO:0016787">
    <property type="term" value="F:hydrolase activity"/>
    <property type="evidence" value="ECO:0007669"/>
    <property type="project" value="UniProtKB-KW"/>
</dbReference>
<dbReference type="PANTHER" id="PTHR12277:SF81">
    <property type="entry name" value="PROTEIN ABHD13"/>
    <property type="match status" value="1"/>
</dbReference>
<accession>A0ABP8V7W3</accession>
<dbReference type="InterPro" id="IPR022742">
    <property type="entry name" value="Hydrolase_4"/>
</dbReference>
<feature type="domain" description="Serine aminopeptidase S33" evidence="2">
    <location>
        <begin position="78"/>
        <end position="190"/>
    </location>
</feature>
<feature type="signal peptide" evidence="1">
    <location>
        <begin position="1"/>
        <end position="23"/>
    </location>
</feature>
<reference evidence="4" key="1">
    <citation type="journal article" date="2019" name="Int. J. Syst. Evol. Microbiol.">
        <title>The Global Catalogue of Microorganisms (GCM) 10K type strain sequencing project: providing services to taxonomists for standard genome sequencing and annotation.</title>
        <authorList>
            <consortium name="The Broad Institute Genomics Platform"/>
            <consortium name="The Broad Institute Genome Sequencing Center for Infectious Disease"/>
            <person name="Wu L."/>
            <person name="Ma J."/>
        </authorList>
    </citation>
    <scope>NUCLEOTIDE SEQUENCE [LARGE SCALE GENOMIC DNA]</scope>
    <source>
        <strain evidence="4">JCM 17805</strain>
    </source>
</reference>
<evidence type="ECO:0000259" key="2">
    <source>
        <dbReference type="Pfam" id="PF12146"/>
    </source>
</evidence>
<dbReference type="InterPro" id="IPR029058">
    <property type="entry name" value="AB_hydrolase_fold"/>
</dbReference>
<dbReference type="SUPFAM" id="SSF53474">
    <property type="entry name" value="alpha/beta-Hydrolases"/>
    <property type="match status" value="1"/>
</dbReference>
<evidence type="ECO:0000313" key="3">
    <source>
        <dbReference type="EMBL" id="GAA4651986.1"/>
    </source>
</evidence>